<gene>
    <name evidence="2" type="ORF">N7452_004824</name>
</gene>
<organism evidence="2 3">
    <name type="scientific">Penicillium brevicompactum</name>
    <dbReference type="NCBI Taxonomy" id="5074"/>
    <lineage>
        <taxon>Eukaryota</taxon>
        <taxon>Fungi</taxon>
        <taxon>Dikarya</taxon>
        <taxon>Ascomycota</taxon>
        <taxon>Pezizomycotina</taxon>
        <taxon>Eurotiomycetes</taxon>
        <taxon>Eurotiomycetidae</taxon>
        <taxon>Eurotiales</taxon>
        <taxon>Aspergillaceae</taxon>
        <taxon>Penicillium</taxon>
    </lineage>
</organism>
<feature type="region of interest" description="Disordered" evidence="1">
    <location>
        <begin position="89"/>
        <end position="111"/>
    </location>
</feature>
<accession>A0A9W9QHQ2</accession>
<evidence type="ECO:0000313" key="2">
    <source>
        <dbReference type="EMBL" id="KAJ5338096.1"/>
    </source>
</evidence>
<evidence type="ECO:0000256" key="1">
    <source>
        <dbReference type="SAM" id="MobiDB-lite"/>
    </source>
</evidence>
<protein>
    <submittedName>
        <fullName evidence="2">Uncharacterized protein</fullName>
    </submittedName>
</protein>
<dbReference type="EMBL" id="JAPZBQ010000003">
    <property type="protein sequence ID" value="KAJ5338096.1"/>
    <property type="molecule type" value="Genomic_DNA"/>
</dbReference>
<proteinExistence type="predicted"/>
<comment type="caution">
    <text evidence="2">The sequence shown here is derived from an EMBL/GenBank/DDBJ whole genome shotgun (WGS) entry which is preliminary data.</text>
</comment>
<name>A0A9W9QHQ2_PENBR</name>
<sequence>MAPKQAKPDSRAATLFFKKHKTTVLLMLQTHETLESAKDNLLQALKSRSLNDINGDPVPDDSFDIELGVPVDRADLEKGWRSLEADDLVLDEESAPKKNKGKSKKQAPTLLEAGITDGNSIAFRFRKYNEAQNGDQMDLDAEDPGWDVIVPSYADDEL</sequence>
<dbReference type="AlphaFoldDB" id="A0A9W9QHQ2"/>
<evidence type="ECO:0000313" key="3">
    <source>
        <dbReference type="Proteomes" id="UP001147695"/>
    </source>
</evidence>
<reference evidence="2" key="2">
    <citation type="journal article" date="2023" name="IMA Fungus">
        <title>Comparative genomic study of the Penicillium genus elucidates a diverse pangenome and 15 lateral gene transfer events.</title>
        <authorList>
            <person name="Petersen C."/>
            <person name="Sorensen T."/>
            <person name="Nielsen M.R."/>
            <person name="Sondergaard T.E."/>
            <person name="Sorensen J.L."/>
            <person name="Fitzpatrick D.A."/>
            <person name="Frisvad J.C."/>
            <person name="Nielsen K.L."/>
        </authorList>
    </citation>
    <scope>NUCLEOTIDE SEQUENCE</scope>
    <source>
        <strain evidence="2">IBT 35673</strain>
    </source>
</reference>
<dbReference type="Proteomes" id="UP001147695">
    <property type="component" value="Unassembled WGS sequence"/>
</dbReference>
<reference evidence="2" key="1">
    <citation type="submission" date="2022-12" db="EMBL/GenBank/DDBJ databases">
        <authorList>
            <person name="Petersen C."/>
        </authorList>
    </citation>
    <scope>NUCLEOTIDE SEQUENCE</scope>
    <source>
        <strain evidence="2">IBT 35673</strain>
    </source>
</reference>